<evidence type="ECO:0000313" key="2">
    <source>
        <dbReference type="Proteomes" id="UP000481153"/>
    </source>
</evidence>
<dbReference type="VEuPathDB" id="FungiDB:AeMF1_011633"/>
<accession>A0A6G0WIS3</accession>
<sequence length="191" mass="21206">MALHITCIFPTCSNPVQYGSDKCNLHKRRSQCKMPGCPNQVYARQLCIRHGAKPECMMPDCHGNVRSGGLCARHASPTIRKCSQAGCANVAHQRGKCVRHGGRRQCLVQGCETHARKGGYCCRHRRNAAAAVVDLVTKLEPVDFWGDLVNNFQDDIDIDPSLIEGIKVEFDNVQVIPSDWELVHSILNNTI</sequence>
<name>A0A6G0WIS3_9STRA</name>
<comment type="caution">
    <text evidence="1">The sequence shown here is derived from an EMBL/GenBank/DDBJ whole genome shotgun (WGS) entry which is preliminary data.</text>
</comment>
<gene>
    <name evidence="1" type="ORF">Ae201684_014831</name>
</gene>
<protein>
    <submittedName>
        <fullName evidence="1">Uncharacterized protein</fullName>
    </submittedName>
</protein>
<dbReference type="PANTHER" id="PTHR31827">
    <property type="entry name" value="EMB|CAB89363.1"/>
    <property type="match status" value="1"/>
</dbReference>
<proteinExistence type="predicted"/>
<dbReference type="PANTHER" id="PTHR31827:SF1">
    <property type="entry name" value="EMB|CAB89363.1"/>
    <property type="match status" value="1"/>
</dbReference>
<evidence type="ECO:0000313" key="1">
    <source>
        <dbReference type="EMBL" id="KAF0727094.1"/>
    </source>
</evidence>
<dbReference type="EMBL" id="VJMJ01000202">
    <property type="protein sequence ID" value="KAF0727094.1"/>
    <property type="molecule type" value="Genomic_DNA"/>
</dbReference>
<dbReference type="Proteomes" id="UP000481153">
    <property type="component" value="Unassembled WGS sequence"/>
</dbReference>
<keyword evidence="2" id="KW-1185">Reference proteome</keyword>
<dbReference type="AlphaFoldDB" id="A0A6G0WIS3"/>
<reference evidence="1 2" key="1">
    <citation type="submission" date="2019-07" db="EMBL/GenBank/DDBJ databases">
        <title>Genomics analysis of Aphanomyces spp. identifies a new class of oomycete effector associated with host adaptation.</title>
        <authorList>
            <person name="Gaulin E."/>
        </authorList>
    </citation>
    <scope>NUCLEOTIDE SEQUENCE [LARGE SCALE GENOMIC DNA]</scope>
    <source>
        <strain evidence="1 2">ATCC 201684</strain>
    </source>
</reference>
<organism evidence="1 2">
    <name type="scientific">Aphanomyces euteiches</name>
    <dbReference type="NCBI Taxonomy" id="100861"/>
    <lineage>
        <taxon>Eukaryota</taxon>
        <taxon>Sar</taxon>
        <taxon>Stramenopiles</taxon>
        <taxon>Oomycota</taxon>
        <taxon>Saprolegniomycetes</taxon>
        <taxon>Saprolegniales</taxon>
        <taxon>Verrucalvaceae</taxon>
        <taxon>Aphanomyces</taxon>
    </lineage>
</organism>